<dbReference type="AlphaFoldDB" id="D6TJ18"/>
<protein>
    <submittedName>
        <fullName evidence="1">Uncharacterized protein</fullName>
    </submittedName>
</protein>
<keyword evidence="2" id="KW-1185">Reference proteome</keyword>
<sequence>MRYAEQRELRDLAKVFVFSLTGSRLTYGSQFFLCVITCFLYSETEIFFRHIKYHN</sequence>
<evidence type="ECO:0000313" key="2">
    <source>
        <dbReference type="Proteomes" id="UP000004508"/>
    </source>
</evidence>
<evidence type="ECO:0000313" key="1">
    <source>
        <dbReference type="EMBL" id="EFH89425.1"/>
    </source>
</evidence>
<comment type="caution">
    <text evidence="1">The sequence shown here is derived from an EMBL/GenBank/DDBJ whole genome shotgun (WGS) entry which is preliminary data.</text>
</comment>
<dbReference type="Proteomes" id="UP000004508">
    <property type="component" value="Unassembled WGS sequence"/>
</dbReference>
<proteinExistence type="predicted"/>
<dbReference type="STRING" id="485913.Krac_10980"/>
<dbReference type="EMBL" id="ADVG01000001">
    <property type="protein sequence ID" value="EFH89425.1"/>
    <property type="molecule type" value="Genomic_DNA"/>
</dbReference>
<gene>
    <name evidence="1" type="ORF">Krac_10980</name>
</gene>
<dbReference type="InParanoid" id="D6TJ18"/>
<organism evidence="1 2">
    <name type="scientific">Ktedonobacter racemifer DSM 44963</name>
    <dbReference type="NCBI Taxonomy" id="485913"/>
    <lineage>
        <taxon>Bacteria</taxon>
        <taxon>Bacillati</taxon>
        <taxon>Chloroflexota</taxon>
        <taxon>Ktedonobacteria</taxon>
        <taxon>Ktedonobacterales</taxon>
        <taxon>Ktedonobacteraceae</taxon>
        <taxon>Ktedonobacter</taxon>
    </lineage>
</organism>
<reference evidence="1 2" key="1">
    <citation type="journal article" date="2011" name="Stand. Genomic Sci.">
        <title>Non-contiguous finished genome sequence and contextual data of the filamentous soil bacterium Ktedonobacter racemifer type strain (SOSP1-21).</title>
        <authorList>
            <person name="Chang Y.J."/>
            <person name="Land M."/>
            <person name="Hauser L."/>
            <person name="Chertkov O."/>
            <person name="Del Rio T.G."/>
            <person name="Nolan M."/>
            <person name="Copeland A."/>
            <person name="Tice H."/>
            <person name="Cheng J.F."/>
            <person name="Lucas S."/>
            <person name="Han C."/>
            <person name="Goodwin L."/>
            <person name="Pitluck S."/>
            <person name="Ivanova N."/>
            <person name="Ovchinikova G."/>
            <person name="Pati A."/>
            <person name="Chen A."/>
            <person name="Palaniappan K."/>
            <person name="Mavromatis K."/>
            <person name="Liolios K."/>
            <person name="Brettin T."/>
            <person name="Fiebig A."/>
            <person name="Rohde M."/>
            <person name="Abt B."/>
            <person name="Goker M."/>
            <person name="Detter J.C."/>
            <person name="Woyke T."/>
            <person name="Bristow J."/>
            <person name="Eisen J.A."/>
            <person name="Markowitz V."/>
            <person name="Hugenholtz P."/>
            <person name="Kyrpides N.C."/>
            <person name="Klenk H.P."/>
            <person name="Lapidus A."/>
        </authorList>
    </citation>
    <scope>NUCLEOTIDE SEQUENCE [LARGE SCALE GENOMIC DNA]</scope>
    <source>
        <strain evidence="2">DSM 44963</strain>
    </source>
</reference>
<accession>D6TJ18</accession>
<name>D6TJ18_KTERA</name>